<name>A0A0C4DZF4_MAGP6</name>
<evidence type="ECO:0000256" key="2">
    <source>
        <dbReference type="SAM" id="Phobius"/>
    </source>
</evidence>
<reference evidence="3" key="1">
    <citation type="submission" date="2010-05" db="EMBL/GenBank/DDBJ databases">
        <title>The Genome Sequence of Magnaporthe poae strain ATCC 64411.</title>
        <authorList>
            <consortium name="The Broad Institute Genome Sequencing Platform"/>
            <consortium name="Broad Institute Genome Sequencing Center for Infectious Disease"/>
            <person name="Ma L.-J."/>
            <person name="Dead R."/>
            <person name="Young S."/>
            <person name="Zeng Q."/>
            <person name="Koehrsen M."/>
            <person name="Alvarado L."/>
            <person name="Berlin A."/>
            <person name="Chapman S.B."/>
            <person name="Chen Z."/>
            <person name="Freedman E."/>
            <person name="Gellesch M."/>
            <person name="Goldberg J."/>
            <person name="Griggs A."/>
            <person name="Gujja S."/>
            <person name="Heilman E.R."/>
            <person name="Heiman D."/>
            <person name="Hepburn T."/>
            <person name="Howarth C."/>
            <person name="Jen D."/>
            <person name="Larson L."/>
            <person name="Mehta T."/>
            <person name="Neiman D."/>
            <person name="Pearson M."/>
            <person name="Roberts A."/>
            <person name="Saif S."/>
            <person name="Shea T."/>
            <person name="Shenoy N."/>
            <person name="Sisk P."/>
            <person name="Stolte C."/>
            <person name="Sykes S."/>
            <person name="Walk T."/>
            <person name="White J."/>
            <person name="Yandava C."/>
            <person name="Haas B."/>
            <person name="Nusbaum C."/>
            <person name="Birren B."/>
        </authorList>
    </citation>
    <scope>NUCLEOTIDE SEQUENCE</scope>
    <source>
        <strain evidence="3">ATCC 64411</strain>
    </source>
</reference>
<accession>A0A0C4DZF4</accession>
<feature type="compositionally biased region" description="Polar residues" evidence="1">
    <location>
        <begin position="369"/>
        <end position="380"/>
    </location>
</feature>
<evidence type="ECO:0000256" key="1">
    <source>
        <dbReference type="SAM" id="MobiDB-lite"/>
    </source>
</evidence>
<dbReference type="EnsemblFungi" id="MAPG_05454T0">
    <property type="protein sequence ID" value="MAPG_05454T0"/>
    <property type="gene ID" value="MAPG_05454"/>
</dbReference>
<reference evidence="4" key="5">
    <citation type="submission" date="2015-06" db="UniProtKB">
        <authorList>
            <consortium name="EnsemblFungi"/>
        </authorList>
    </citation>
    <scope>IDENTIFICATION</scope>
    <source>
        <strain evidence="4">ATCC 64411</strain>
    </source>
</reference>
<dbReference type="EMBL" id="ADBL01001298">
    <property type="status" value="NOT_ANNOTATED_CDS"/>
    <property type="molecule type" value="Genomic_DNA"/>
</dbReference>
<sequence>MDHVVADAGRVRMAGLRPRQKQCLASCPPAPKCVLECEPTKECQVSLTKFDSNDLTCIIECPKAFCGAAVSTPQPAGTSSTPSTNSGANIGPIAGGVAGGVVAIAIATYLVWRFCIKGKRQAADQDSWNSEKDAGTIGGNSDFVARRDQRSSSHTVHSVASTVLTRASNVIQIAYIPGVTNRTTPTSPTLLVPPVPPIPISVSQASSPAAPEDQHFFMPSDLRPDSTYSAMSGYTDRTSYARTSYAPRSSIASTIYGKNAVIVAPAQTGMRAKPAMVSVKSTMSSSSSSGTSTPPVPNIDFERYTANGPPSPANSTFSVGSTFLNNASASTAMAARPHLVRVGSISSKKPGSSLAHSVSAGDSPAYTPLLTSPISPTESRVSAAVTLIEDSPHPDQGPFADPPKSPGEKSKHSLNAVIEEATRRASQRDIVKGDREKSPFSDVHATRQ</sequence>
<dbReference type="EMBL" id="GL876969">
    <property type="protein sequence ID" value="KLU86441.1"/>
    <property type="molecule type" value="Genomic_DNA"/>
</dbReference>
<feature type="region of interest" description="Disordered" evidence="1">
    <location>
        <begin position="344"/>
        <end position="448"/>
    </location>
</feature>
<keyword evidence="2" id="KW-1133">Transmembrane helix</keyword>
<dbReference type="OrthoDB" id="2402916at2759"/>
<feature type="region of interest" description="Disordered" evidence="1">
    <location>
        <begin position="282"/>
        <end position="313"/>
    </location>
</feature>
<dbReference type="OMA" id="TVPLDCT"/>
<reference evidence="5" key="2">
    <citation type="submission" date="2010-05" db="EMBL/GenBank/DDBJ databases">
        <title>The genome sequence of Magnaporthe poae strain ATCC 64411.</title>
        <authorList>
            <person name="Ma L.-J."/>
            <person name="Dead R."/>
            <person name="Young S."/>
            <person name="Zeng Q."/>
            <person name="Koehrsen M."/>
            <person name="Alvarado L."/>
            <person name="Berlin A."/>
            <person name="Chapman S.B."/>
            <person name="Chen Z."/>
            <person name="Freedman E."/>
            <person name="Gellesch M."/>
            <person name="Goldberg J."/>
            <person name="Griggs A."/>
            <person name="Gujja S."/>
            <person name="Heilman E.R."/>
            <person name="Heiman D."/>
            <person name="Hepburn T."/>
            <person name="Howarth C."/>
            <person name="Jen D."/>
            <person name="Larson L."/>
            <person name="Mehta T."/>
            <person name="Neiman D."/>
            <person name="Pearson M."/>
            <person name="Roberts A."/>
            <person name="Saif S."/>
            <person name="Shea T."/>
            <person name="Shenoy N."/>
            <person name="Sisk P."/>
            <person name="Stolte C."/>
            <person name="Sykes S."/>
            <person name="Walk T."/>
            <person name="White J."/>
            <person name="Yandava C."/>
            <person name="Haas B."/>
            <person name="Nusbaum C."/>
            <person name="Birren B."/>
        </authorList>
    </citation>
    <scope>NUCLEOTIDE SEQUENCE [LARGE SCALE GENOMIC DNA]</scope>
    <source>
        <strain evidence="5">ATCC 64411 / 73-15</strain>
    </source>
</reference>
<dbReference type="VEuPathDB" id="FungiDB:MAPG_05454"/>
<reference evidence="4" key="4">
    <citation type="journal article" date="2015" name="G3 (Bethesda)">
        <title>Genome sequences of three phytopathogenic species of the Magnaporthaceae family of fungi.</title>
        <authorList>
            <person name="Okagaki L.H."/>
            <person name="Nunes C.C."/>
            <person name="Sailsbery J."/>
            <person name="Clay B."/>
            <person name="Brown D."/>
            <person name="John T."/>
            <person name="Oh Y."/>
            <person name="Young N."/>
            <person name="Fitzgerald M."/>
            <person name="Haas B.J."/>
            <person name="Zeng Q."/>
            <person name="Young S."/>
            <person name="Adiconis X."/>
            <person name="Fan L."/>
            <person name="Levin J.Z."/>
            <person name="Mitchell T.K."/>
            <person name="Okubara P.A."/>
            <person name="Farman M.L."/>
            <person name="Kohn L.M."/>
            <person name="Birren B."/>
            <person name="Ma L.-J."/>
            <person name="Dean R.A."/>
        </authorList>
    </citation>
    <scope>NUCLEOTIDE SEQUENCE</scope>
    <source>
        <strain evidence="4">ATCC 64411 / 73-15</strain>
    </source>
</reference>
<feature type="compositionally biased region" description="Basic and acidic residues" evidence="1">
    <location>
        <begin position="420"/>
        <end position="439"/>
    </location>
</feature>
<proteinExistence type="predicted"/>
<dbReference type="AlphaFoldDB" id="A0A0C4DZF4"/>
<feature type="transmembrane region" description="Helical" evidence="2">
    <location>
        <begin position="90"/>
        <end position="112"/>
    </location>
</feature>
<evidence type="ECO:0000313" key="4">
    <source>
        <dbReference type="EnsemblFungi" id="MAPG_05454T0"/>
    </source>
</evidence>
<keyword evidence="2" id="KW-0472">Membrane</keyword>
<evidence type="ECO:0000313" key="5">
    <source>
        <dbReference type="Proteomes" id="UP000011715"/>
    </source>
</evidence>
<dbReference type="eggNOG" id="ENOG502RY3X">
    <property type="taxonomic scope" value="Eukaryota"/>
</dbReference>
<feature type="compositionally biased region" description="Low complexity" evidence="1">
    <location>
        <begin position="282"/>
        <end position="293"/>
    </location>
</feature>
<gene>
    <name evidence="3" type="ORF">MAPG_05454</name>
</gene>
<feature type="region of interest" description="Disordered" evidence="1">
    <location>
        <begin position="125"/>
        <end position="150"/>
    </location>
</feature>
<keyword evidence="2" id="KW-0812">Transmembrane</keyword>
<keyword evidence="5" id="KW-1185">Reference proteome</keyword>
<dbReference type="Proteomes" id="UP000011715">
    <property type="component" value="Unassembled WGS sequence"/>
</dbReference>
<reference evidence="3" key="3">
    <citation type="submission" date="2011-03" db="EMBL/GenBank/DDBJ databases">
        <title>Annotation of Magnaporthe poae ATCC 64411.</title>
        <authorList>
            <person name="Ma L.-J."/>
            <person name="Dead R."/>
            <person name="Young S.K."/>
            <person name="Zeng Q."/>
            <person name="Gargeya S."/>
            <person name="Fitzgerald M."/>
            <person name="Haas B."/>
            <person name="Abouelleil A."/>
            <person name="Alvarado L."/>
            <person name="Arachchi H.M."/>
            <person name="Berlin A."/>
            <person name="Brown A."/>
            <person name="Chapman S.B."/>
            <person name="Chen Z."/>
            <person name="Dunbar C."/>
            <person name="Freedman E."/>
            <person name="Gearin G."/>
            <person name="Gellesch M."/>
            <person name="Goldberg J."/>
            <person name="Griggs A."/>
            <person name="Gujja S."/>
            <person name="Heiman D."/>
            <person name="Howarth C."/>
            <person name="Larson L."/>
            <person name="Lui A."/>
            <person name="MacDonald P.J.P."/>
            <person name="Mehta T."/>
            <person name="Montmayeur A."/>
            <person name="Murphy C."/>
            <person name="Neiman D."/>
            <person name="Pearson M."/>
            <person name="Priest M."/>
            <person name="Roberts A."/>
            <person name="Saif S."/>
            <person name="Shea T."/>
            <person name="Shenoy N."/>
            <person name="Sisk P."/>
            <person name="Stolte C."/>
            <person name="Sykes S."/>
            <person name="Yandava C."/>
            <person name="Wortman J."/>
            <person name="Nusbaum C."/>
            <person name="Birren B."/>
        </authorList>
    </citation>
    <scope>NUCLEOTIDE SEQUENCE</scope>
    <source>
        <strain evidence="3">ATCC 64411</strain>
    </source>
</reference>
<organism evidence="4 5">
    <name type="scientific">Magnaporthiopsis poae (strain ATCC 64411 / 73-15)</name>
    <name type="common">Kentucky bluegrass fungus</name>
    <name type="synonym">Magnaporthe poae</name>
    <dbReference type="NCBI Taxonomy" id="644358"/>
    <lineage>
        <taxon>Eukaryota</taxon>
        <taxon>Fungi</taxon>
        <taxon>Dikarya</taxon>
        <taxon>Ascomycota</taxon>
        <taxon>Pezizomycotina</taxon>
        <taxon>Sordariomycetes</taxon>
        <taxon>Sordariomycetidae</taxon>
        <taxon>Magnaporthales</taxon>
        <taxon>Magnaporthaceae</taxon>
        <taxon>Magnaporthiopsis</taxon>
    </lineage>
</organism>
<feature type="compositionally biased region" description="Polar residues" evidence="1">
    <location>
        <begin position="344"/>
        <end position="356"/>
    </location>
</feature>
<dbReference type="STRING" id="644358.A0A0C4DZF4"/>
<evidence type="ECO:0000313" key="3">
    <source>
        <dbReference type="EMBL" id="KLU86441.1"/>
    </source>
</evidence>
<protein>
    <submittedName>
        <fullName evidence="3 4">Uncharacterized protein</fullName>
    </submittedName>
</protein>